<dbReference type="Proteomes" id="UP000321832">
    <property type="component" value="Unassembled WGS sequence"/>
</dbReference>
<feature type="transmembrane region" description="Helical" evidence="4">
    <location>
        <begin position="134"/>
        <end position="151"/>
    </location>
</feature>
<dbReference type="AlphaFoldDB" id="A0A5C6U064"/>
<feature type="transmembrane region" description="Helical" evidence="4">
    <location>
        <begin position="64"/>
        <end position="87"/>
    </location>
</feature>
<evidence type="ECO:0000256" key="4">
    <source>
        <dbReference type="SAM" id="Phobius"/>
    </source>
</evidence>
<dbReference type="Pfam" id="PF07690">
    <property type="entry name" value="MFS_1"/>
    <property type="match status" value="1"/>
</dbReference>
<sequence length="362" mass="39364">MSLGRFSATQARISSRNACSSGVKFRSMCVCLRAAPRGPAHFLARPFRKSLSLRRQFPAVNPPSFRATVAALALGQLLCWAALYYAFSSFVLPMQRALGWSKPEMMGAFTLGLAVWGATTYAAGAAIDHGRGRTVMTLGAALAGIGFLVWSQAASLPWLYAAWALLGAAMAMTLYEPAFNVLTKRFPAQYREGITTLTLVGGFASTLSFPAIAALLAWLDWRGALAAIGMLLLVGVAPLHAWALKGTPSLDAPKRPHDAADDATLHEALRERSFWLLTATFTMYSFAVAALWAHIMPAFAAKGLRRAPRWPWWCGSGRPRWQGASPSCSSAAGCRCACSAWSCSRACRWRSRSSRWPRARRR</sequence>
<dbReference type="PANTHER" id="PTHR11360:SF284">
    <property type="entry name" value="EG:103B4.3 PROTEIN-RELATED"/>
    <property type="match status" value="1"/>
</dbReference>
<gene>
    <name evidence="5" type="ORF">FSC37_11955</name>
</gene>
<feature type="transmembrane region" description="Helical" evidence="4">
    <location>
        <begin position="274"/>
        <end position="295"/>
    </location>
</feature>
<name>A0A5C6U064_9BURK</name>
<dbReference type="SUPFAM" id="SSF103473">
    <property type="entry name" value="MFS general substrate transporter"/>
    <property type="match status" value="1"/>
</dbReference>
<keyword evidence="2 4" id="KW-1133">Transmembrane helix</keyword>
<keyword evidence="6" id="KW-1185">Reference proteome</keyword>
<feature type="transmembrane region" description="Helical" evidence="4">
    <location>
        <begin position="224"/>
        <end position="244"/>
    </location>
</feature>
<keyword evidence="3 4" id="KW-0472">Membrane</keyword>
<dbReference type="InterPro" id="IPR036259">
    <property type="entry name" value="MFS_trans_sf"/>
</dbReference>
<reference evidence="5 6" key="1">
    <citation type="submission" date="2019-08" db="EMBL/GenBank/DDBJ databases">
        <authorList>
            <person name="Khan S.A."/>
            <person name="Jeon C.O."/>
            <person name="Jeong S.E."/>
        </authorList>
    </citation>
    <scope>NUCLEOTIDE SEQUENCE [LARGE SCALE GENOMIC DNA]</scope>
    <source>
        <strain evidence="6">IMCC1728</strain>
    </source>
</reference>
<evidence type="ECO:0000256" key="2">
    <source>
        <dbReference type="ARBA" id="ARBA00022989"/>
    </source>
</evidence>
<dbReference type="InterPro" id="IPR050327">
    <property type="entry name" value="Proton-linked_MCT"/>
</dbReference>
<keyword evidence="1 4" id="KW-0812">Transmembrane</keyword>
<proteinExistence type="predicted"/>
<evidence type="ECO:0000256" key="3">
    <source>
        <dbReference type="ARBA" id="ARBA00023136"/>
    </source>
</evidence>
<protein>
    <submittedName>
        <fullName evidence="5">MFS transporter</fullName>
    </submittedName>
</protein>
<feature type="transmembrane region" description="Helical" evidence="4">
    <location>
        <begin position="196"/>
        <end position="218"/>
    </location>
</feature>
<dbReference type="PANTHER" id="PTHR11360">
    <property type="entry name" value="MONOCARBOXYLATE TRANSPORTER"/>
    <property type="match status" value="1"/>
</dbReference>
<dbReference type="InterPro" id="IPR011701">
    <property type="entry name" value="MFS"/>
</dbReference>
<organism evidence="5 6">
    <name type="scientific">Piscinibacter aquaticus</name>
    <dbReference type="NCBI Taxonomy" id="392597"/>
    <lineage>
        <taxon>Bacteria</taxon>
        <taxon>Pseudomonadati</taxon>
        <taxon>Pseudomonadota</taxon>
        <taxon>Betaproteobacteria</taxon>
        <taxon>Burkholderiales</taxon>
        <taxon>Sphaerotilaceae</taxon>
        <taxon>Piscinibacter</taxon>
    </lineage>
</organism>
<comment type="caution">
    <text evidence="5">The sequence shown here is derived from an EMBL/GenBank/DDBJ whole genome shotgun (WGS) entry which is preliminary data.</text>
</comment>
<dbReference type="GO" id="GO:0022857">
    <property type="term" value="F:transmembrane transporter activity"/>
    <property type="evidence" value="ECO:0007669"/>
    <property type="project" value="InterPro"/>
</dbReference>
<evidence type="ECO:0000313" key="6">
    <source>
        <dbReference type="Proteomes" id="UP000321832"/>
    </source>
</evidence>
<evidence type="ECO:0000256" key="1">
    <source>
        <dbReference type="ARBA" id="ARBA00022692"/>
    </source>
</evidence>
<dbReference type="EMBL" id="VOPW01000001">
    <property type="protein sequence ID" value="TXC66332.1"/>
    <property type="molecule type" value="Genomic_DNA"/>
</dbReference>
<evidence type="ECO:0000313" key="5">
    <source>
        <dbReference type="EMBL" id="TXC66332.1"/>
    </source>
</evidence>
<feature type="transmembrane region" description="Helical" evidence="4">
    <location>
        <begin position="107"/>
        <end position="127"/>
    </location>
</feature>
<dbReference type="Gene3D" id="1.20.1250.20">
    <property type="entry name" value="MFS general substrate transporter like domains"/>
    <property type="match status" value="1"/>
</dbReference>
<accession>A0A5C6U064</accession>
<feature type="transmembrane region" description="Helical" evidence="4">
    <location>
        <begin position="157"/>
        <end position="175"/>
    </location>
</feature>